<proteinExistence type="predicted"/>
<accession>A0A7T3TL45</accession>
<protein>
    <submittedName>
        <fullName evidence="1">Uncharacterized protein</fullName>
    </submittedName>
</protein>
<evidence type="ECO:0000313" key="1">
    <source>
        <dbReference type="EMBL" id="QPX75160.1"/>
    </source>
</evidence>
<name>A0A7T3TL45_9CAUD</name>
<organism evidence="1 2">
    <name type="scientific">Serratia phage vB_SmaS_Bigdog</name>
    <dbReference type="NCBI Taxonomy" id="2777364"/>
    <lineage>
        <taxon>Viruses</taxon>
        <taxon>Duplodnaviria</taxon>
        <taxon>Heunggongvirae</taxon>
        <taxon>Uroviricota</taxon>
        <taxon>Caudoviricetes</taxon>
        <taxon>Bonzeevirus</taxon>
        <taxon>Bonzeevirus bigdog</taxon>
    </lineage>
</organism>
<dbReference type="EMBL" id="MW021763">
    <property type="protein sequence ID" value="QPX75160.1"/>
    <property type="molecule type" value="Genomic_DNA"/>
</dbReference>
<reference evidence="1 2" key="1">
    <citation type="submission" date="2020-09" db="EMBL/GenBank/DDBJ databases">
        <authorList>
            <person name="Hogan T.J."/>
            <person name="Wilson M.E."/>
            <person name="Walker J.K."/>
            <person name="Johnson L."/>
            <person name="Sharma R."/>
            <person name="Grose J.H."/>
        </authorList>
    </citation>
    <scope>NUCLEOTIDE SEQUENCE [LARGE SCALE GENOMIC DNA]</scope>
</reference>
<evidence type="ECO:0000313" key="2">
    <source>
        <dbReference type="Proteomes" id="UP000595656"/>
    </source>
</evidence>
<gene>
    <name evidence="1" type="ORF">BIGDOG_56</name>
</gene>
<dbReference type="Proteomes" id="UP000595656">
    <property type="component" value="Segment"/>
</dbReference>
<keyword evidence="2" id="KW-1185">Reference proteome</keyword>
<sequence length="196" mass="21679">MTFQELVSLYNIKPEHIDALTGYVIEVAAGSRKKPGRPKAKADESDSEHKAKRIPFNEIGICNMTISENKGFCEILDGSALITFHCDSFRHSARMNYMDFASLIFDGIEVFNGQVSTLNAVVKPASSLRMDVLEPMLRNLFLGTQLKYAVQVKRAIADELCPTEIKSLSVVGFANPGQTEFIQGVQNGTTQIHSYS</sequence>